<feature type="region of interest" description="Disordered" evidence="2">
    <location>
        <begin position="383"/>
        <end position="415"/>
    </location>
</feature>
<proteinExistence type="predicted"/>
<dbReference type="InterPro" id="IPR007219">
    <property type="entry name" value="XnlR_reg_dom"/>
</dbReference>
<sequence length="437" mass="48734">MDIERFESDMCTYLAALSTGCMHDPDRIDERWFTDNKIVFVGLLLATLAAGAHFSDLASPNRSEICFNLIRRALQALRLANFLFRPSLQAIQALLIIGKTILNNGQPGAAWALLGTTTRLAQTLGLHAEKGVAHWPERTRPEARAVWSAIVVHECFLSLCYDRPFMLSPSSSWTLQHASRNGNLSYNNAVQLMVRIMLNLTAEQHTSLPRSTELLAELDNAYYVSEAHLRSRQQCHSLQQHLEHLSIQLYYHFCISFICRPAFQRLEQVAGGPHYMVLLSRVKSSLMSTSKAFLEFLALSLVPLRSWSLVHIALSATLLLSVWEETRNDPECRKLQQQVINAFQQSECASNVTGPKSSSGNMQWLSDSHIRALIALTDSVRTGSIPSKDTSSTTTPPRPETWESAGLADISSWPGQNTTDEISSACEYGFANIISIL</sequence>
<dbReference type="InterPro" id="IPR004507">
    <property type="entry name" value="UbiX-like"/>
</dbReference>
<dbReference type="GO" id="GO:0006351">
    <property type="term" value="P:DNA-templated transcription"/>
    <property type="evidence" value="ECO:0007669"/>
    <property type="project" value="InterPro"/>
</dbReference>
<dbReference type="GO" id="GO:0003677">
    <property type="term" value="F:DNA binding"/>
    <property type="evidence" value="ECO:0007669"/>
    <property type="project" value="InterPro"/>
</dbReference>
<dbReference type="GO" id="GO:0008270">
    <property type="term" value="F:zinc ion binding"/>
    <property type="evidence" value="ECO:0007669"/>
    <property type="project" value="InterPro"/>
</dbReference>
<dbReference type="PANTHER" id="PTHR43374:SF1">
    <property type="entry name" value="FLAVIN PRENYLTRANSFERASE PAD1, MITOCHONDRIAL"/>
    <property type="match status" value="1"/>
</dbReference>
<keyword evidence="1" id="KW-0539">Nucleus</keyword>
<feature type="domain" description="Xylanolytic transcriptional activator regulatory" evidence="3">
    <location>
        <begin position="110"/>
        <end position="184"/>
    </location>
</feature>
<evidence type="ECO:0000256" key="1">
    <source>
        <dbReference type="ARBA" id="ARBA00023242"/>
    </source>
</evidence>
<feature type="compositionally biased region" description="Low complexity" evidence="2">
    <location>
        <begin position="384"/>
        <end position="395"/>
    </location>
</feature>
<name>A0A8H5XVF3_9HYPO</name>
<organism evidence="4 5">
    <name type="scientific">Fusarium mundagurra</name>
    <dbReference type="NCBI Taxonomy" id="1567541"/>
    <lineage>
        <taxon>Eukaryota</taxon>
        <taxon>Fungi</taxon>
        <taxon>Dikarya</taxon>
        <taxon>Ascomycota</taxon>
        <taxon>Pezizomycotina</taxon>
        <taxon>Sordariomycetes</taxon>
        <taxon>Hypocreomycetidae</taxon>
        <taxon>Hypocreales</taxon>
        <taxon>Nectriaceae</taxon>
        <taxon>Fusarium</taxon>
        <taxon>Fusarium fujikuroi species complex</taxon>
    </lineage>
</organism>
<dbReference type="Proteomes" id="UP000544331">
    <property type="component" value="Unassembled WGS sequence"/>
</dbReference>
<keyword evidence="5" id="KW-1185">Reference proteome</keyword>
<dbReference type="PROSITE" id="PS51257">
    <property type="entry name" value="PROKAR_LIPOPROTEIN"/>
    <property type="match status" value="1"/>
</dbReference>
<evidence type="ECO:0000259" key="3">
    <source>
        <dbReference type="SMART" id="SM00906"/>
    </source>
</evidence>
<comment type="caution">
    <text evidence="4">The sequence shown here is derived from an EMBL/GenBank/DDBJ whole genome shotgun (WGS) entry which is preliminary data.</text>
</comment>
<accession>A0A8H5XVF3</accession>
<dbReference type="CDD" id="cd12148">
    <property type="entry name" value="fungal_TF_MHR"/>
    <property type="match status" value="1"/>
</dbReference>
<dbReference type="EMBL" id="JAAOAN010000759">
    <property type="protein sequence ID" value="KAF5700030.1"/>
    <property type="molecule type" value="Genomic_DNA"/>
</dbReference>
<gene>
    <name evidence="4" type="ORF">FMUND_14503</name>
</gene>
<dbReference type="SMART" id="SM00906">
    <property type="entry name" value="Fungal_trans"/>
    <property type="match status" value="1"/>
</dbReference>
<evidence type="ECO:0000256" key="2">
    <source>
        <dbReference type="SAM" id="MobiDB-lite"/>
    </source>
</evidence>
<evidence type="ECO:0000313" key="5">
    <source>
        <dbReference type="Proteomes" id="UP000544331"/>
    </source>
</evidence>
<evidence type="ECO:0000313" key="4">
    <source>
        <dbReference type="EMBL" id="KAF5700030.1"/>
    </source>
</evidence>
<dbReference type="PANTHER" id="PTHR43374">
    <property type="entry name" value="FLAVIN PRENYLTRANSFERASE"/>
    <property type="match status" value="1"/>
</dbReference>
<dbReference type="OrthoDB" id="1747771at2759"/>
<reference evidence="4 5" key="1">
    <citation type="submission" date="2020-05" db="EMBL/GenBank/DDBJ databases">
        <title>Identification and distribution of gene clusters putatively required for synthesis of sphingolipid metabolism inhibitors in phylogenetically diverse species of the filamentous fungus Fusarium.</title>
        <authorList>
            <person name="Kim H.-S."/>
            <person name="Busman M."/>
            <person name="Brown D.W."/>
            <person name="Divon H."/>
            <person name="Uhlig S."/>
            <person name="Proctor R.H."/>
        </authorList>
    </citation>
    <scope>NUCLEOTIDE SEQUENCE [LARGE SCALE GENOMIC DNA]</scope>
    <source>
        <strain evidence="4 5">NRRL 66235</strain>
    </source>
</reference>
<protein>
    <recommendedName>
        <fullName evidence="3">Xylanolytic transcriptional activator regulatory domain-containing protein</fullName>
    </recommendedName>
</protein>
<dbReference type="Pfam" id="PF04082">
    <property type="entry name" value="Fungal_trans"/>
    <property type="match status" value="1"/>
</dbReference>
<dbReference type="AlphaFoldDB" id="A0A8H5XVF3"/>
<dbReference type="GO" id="GO:0016831">
    <property type="term" value="F:carboxy-lyase activity"/>
    <property type="evidence" value="ECO:0007669"/>
    <property type="project" value="TreeGrafter"/>
</dbReference>